<feature type="chain" id="PRO_5027640616" description="Store-operated calcium entry-associated regulatory factor" evidence="15">
    <location>
        <begin position="21"/>
        <end position="324"/>
    </location>
</feature>
<protein>
    <recommendedName>
        <fullName evidence="3">Store-operated calcium entry-associated regulatory factor</fullName>
    </recommendedName>
    <alternativeName>
        <fullName evidence="13">Transmembrane protein 66</fullName>
    </alternativeName>
</protein>
<keyword evidence="12 14" id="KW-0472">Membrane</keyword>
<comment type="subcellular location">
    <subcellularLocation>
        <location evidence="1">Endoplasmic reticulum membrane</location>
        <topology evidence="1">Single-pass type I membrane protein</topology>
    </subcellularLocation>
</comment>
<sequence length="324" mass="37043">MINTYPTCLSLFMILMMVMADNNDRIKLKDIQTLTLYADRLTEARRSSPIKQLTCIGDYCDDLQISTVQCYNGGSLDEHDPSIQWKCEADMPWQYRFGPYDVICENYHSPDDNEFILADSCAMLYTIEKRYHSDHRPGFDDGNSIDINYDRTKPKPYRRQSSPYMTFIVIVLVIILITIRYYRKLCSNLHHPSNLSSAEQPPPSSSRYRSYLFNNPKFFKKQQQQQLAPPMDYSYPQIKSPANVVESENENHHNIISSLIIGMAAAGYMGYVYGSNQNPELTADDNDEKNNSFTINDTAVDLSNVGVDALLHSSKGIDKIESTS</sequence>
<keyword evidence="9" id="KW-0106">Calcium</keyword>
<dbReference type="RefSeq" id="XP_027199981.1">
    <property type="nucleotide sequence ID" value="XM_027344180.1"/>
</dbReference>
<dbReference type="PANTHER" id="PTHR15929">
    <property type="entry name" value="STORE-OPERATED CALCIUM ENTRY-ASSOCIATED REGULATORY FACTOR"/>
    <property type="match status" value="1"/>
</dbReference>
<dbReference type="InParanoid" id="A0A6P6Y4M4"/>
<evidence type="ECO:0000256" key="12">
    <source>
        <dbReference type="ARBA" id="ARBA00023136"/>
    </source>
</evidence>
<evidence type="ECO:0000313" key="16">
    <source>
        <dbReference type="Proteomes" id="UP000515146"/>
    </source>
</evidence>
<reference evidence="17" key="1">
    <citation type="submission" date="2025-08" db="UniProtKB">
        <authorList>
            <consortium name="RefSeq"/>
        </authorList>
    </citation>
    <scope>IDENTIFICATION</scope>
    <source>
        <strain evidence="17">Airmid</strain>
    </source>
</reference>
<feature type="transmembrane region" description="Helical" evidence="14">
    <location>
        <begin position="164"/>
        <end position="182"/>
    </location>
</feature>
<dbReference type="Pfam" id="PF06682">
    <property type="entry name" value="SARAF"/>
    <property type="match status" value="1"/>
</dbReference>
<keyword evidence="7 15" id="KW-0732">Signal</keyword>
<dbReference type="PANTHER" id="PTHR15929:SF0">
    <property type="entry name" value="STORE-OPERATED CALCIUM ENTRY-ASSOCIATED REGULATORY FACTOR"/>
    <property type="match status" value="1"/>
</dbReference>
<proteinExistence type="inferred from homology"/>
<evidence type="ECO:0000256" key="3">
    <source>
        <dbReference type="ARBA" id="ARBA00016584"/>
    </source>
</evidence>
<evidence type="ECO:0000256" key="2">
    <source>
        <dbReference type="ARBA" id="ARBA00006833"/>
    </source>
</evidence>
<dbReference type="InterPro" id="IPR009567">
    <property type="entry name" value="SARAF"/>
</dbReference>
<evidence type="ECO:0000256" key="4">
    <source>
        <dbReference type="ARBA" id="ARBA00022448"/>
    </source>
</evidence>
<evidence type="ECO:0000256" key="10">
    <source>
        <dbReference type="ARBA" id="ARBA00022989"/>
    </source>
</evidence>
<comment type="similarity">
    <text evidence="2">Belongs to the SARAF family.</text>
</comment>
<keyword evidence="16" id="KW-1185">Reference proteome</keyword>
<evidence type="ECO:0000256" key="14">
    <source>
        <dbReference type="SAM" id="Phobius"/>
    </source>
</evidence>
<keyword evidence="5" id="KW-0109">Calcium transport</keyword>
<keyword evidence="11" id="KW-0406">Ion transport</keyword>
<evidence type="ECO:0000256" key="1">
    <source>
        <dbReference type="ARBA" id="ARBA00004115"/>
    </source>
</evidence>
<organism evidence="16 17">
    <name type="scientific">Dermatophagoides pteronyssinus</name>
    <name type="common">European house dust mite</name>
    <dbReference type="NCBI Taxonomy" id="6956"/>
    <lineage>
        <taxon>Eukaryota</taxon>
        <taxon>Metazoa</taxon>
        <taxon>Ecdysozoa</taxon>
        <taxon>Arthropoda</taxon>
        <taxon>Chelicerata</taxon>
        <taxon>Arachnida</taxon>
        <taxon>Acari</taxon>
        <taxon>Acariformes</taxon>
        <taxon>Sarcoptiformes</taxon>
        <taxon>Astigmata</taxon>
        <taxon>Psoroptidia</taxon>
        <taxon>Analgoidea</taxon>
        <taxon>Pyroglyphidae</taxon>
        <taxon>Dermatophagoidinae</taxon>
        <taxon>Dermatophagoides</taxon>
    </lineage>
</organism>
<dbReference type="KEGG" id="dpte:113794094"/>
<keyword evidence="10 14" id="KW-1133">Transmembrane helix</keyword>
<dbReference type="GO" id="GO:0005789">
    <property type="term" value="C:endoplasmic reticulum membrane"/>
    <property type="evidence" value="ECO:0007669"/>
    <property type="project" value="UniProtKB-SubCell"/>
</dbReference>
<dbReference type="AlphaFoldDB" id="A0A6P6Y4M4"/>
<feature type="signal peptide" evidence="15">
    <location>
        <begin position="1"/>
        <end position="20"/>
    </location>
</feature>
<evidence type="ECO:0000313" key="17">
    <source>
        <dbReference type="RefSeq" id="XP_027199981.1"/>
    </source>
</evidence>
<accession>A0A6P6Y4M4</accession>
<evidence type="ECO:0000256" key="5">
    <source>
        <dbReference type="ARBA" id="ARBA00022568"/>
    </source>
</evidence>
<keyword evidence="6 14" id="KW-0812">Transmembrane</keyword>
<evidence type="ECO:0000256" key="15">
    <source>
        <dbReference type="SAM" id="SignalP"/>
    </source>
</evidence>
<keyword evidence="8" id="KW-0256">Endoplasmic reticulum</keyword>
<dbReference type="GO" id="GO:2001256">
    <property type="term" value="P:regulation of store-operated calcium entry"/>
    <property type="evidence" value="ECO:0007669"/>
    <property type="project" value="InterPro"/>
</dbReference>
<gene>
    <name evidence="17" type="primary">LOC113794094</name>
</gene>
<evidence type="ECO:0000256" key="7">
    <source>
        <dbReference type="ARBA" id="ARBA00022729"/>
    </source>
</evidence>
<evidence type="ECO:0000256" key="13">
    <source>
        <dbReference type="ARBA" id="ARBA00031116"/>
    </source>
</evidence>
<name>A0A6P6Y4M4_DERPT</name>
<evidence type="ECO:0000256" key="11">
    <source>
        <dbReference type="ARBA" id="ARBA00023065"/>
    </source>
</evidence>
<dbReference type="OrthoDB" id="20303at2759"/>
<dbReference type="GO" id="GO:0006816">
    <property type="term" value="P:calcium ion transport"/>
    <property type="evidence" value="ECO:0007669"/>
    <property type="project" value="UniProtKB-KW"/>
</dbReference>
<evidence type="ECO:0000256" key="9">
    <source>
        <dbReference type="ARBA" id="ARBA00022837"/>
    </source>
</evidence>
<evidence type="ECO:0000256" key="8">
    <source>
        <dbReference type="ARBA" id="ARBA00022824"/>
    </source>
</evidence>
<dbReference type="Proteomes" id="UP000515146">
    <property type="component" value="Unplaced"/>
</dbReference>
<keyword evidence="4" id="KW-0813">Transport</keyword>
<evidence type="ECO:0000256" key="6">
    <source>
        <dbReference type="ARBA" id="ARBA00022692"/>
    </source>
</evidence>